<dbReference type="GO" id="GO:0009011">
    <property type="term" value="F:alpha-1,4-glucan glucosyltransferase (ADP-glucose donor) activity"/>
    <property type="evidence" value="ECO:0007669"/>
    <property type="project" value="UniProtKB-UniRule"/>
</dbReference>
<comment type="catalytic activity">
    <reaction evidence="1 6">
        <text>[(1-&gt;4)-alpha-D-glucosyl](n) + ADP-alpha-D-glucose = [(1-&gt;4)-alpha-D-glucosyl](n+1) + ADP + H(+)</text>
        <dbReference type="Rhea" id="RHEA:18189"/>
        <dbReference type="Rhea" id="RHEA-COMP:9584"/>
        <dbReference type="Rhea" id="RHEA-COMP:9587"/>
        <dbReference type="ChEBI" id="CHEBI:15378"/>
        <dbReference type="ChEBI" id="CHEBI:15444"/>
        <dbReference type="ChEBI" id="CHEBI:57498"/>
        <dbReference type="ChEBI" id="CHEBI:456216"/>
        <dbReference type="EC" id="2.4.1.21"/>
    </reaction>
</comment>
<comment type="similarity">
    <text evidence="2 6">Belongs to the glycosyltransferase 1 family. Bacterial/plant glycogen synthase subfamily.</text>
</comment>
<evidence type="ECO:0000256" key="2">
    <source>
        <dbReference type="ARBA" id="ARBA00010281"/>
    </source>
</evidence>
<comment type="function">
    <text evidence="6">Synthesizes alpha-1,4-glucan chains using ADP-glucose.</text>
</comment>
<dbReference type="UniPathway" id="UPA00164"/>
<dbReference type="SUPFAM" id="SSF53756">
    <property type="entry name" value="UDP-Glycosyltransferase/glycogen phosphorylase"/>
    <property type="match status" value="1"/>
</dbReference>
<evidence type="ECO:0000313" key="8">
    <source>
        <dbReference type="EMBL" id="CTQ49492.1"/>
    </source>
</evidence>
<dbReference type="EMBL" id="CXSU01000011">
    <property type="protein sequence ID" value="CTQ49492.1"/>
    <property type="molecule type" value="Genomic_DNA"/>
</dbReference>
<protein>
    <recommendedName>
        <fullName evidence="6">Glycogen synthase</fullName>
        <ecNumber evidence="6">2.4.1.21</ecNumber>
    </recommendedName>
    <alternativeName>
        <fullName evidence="6">Starch [bacterial glycogen] synthase</fullName>
    </alternativeName>
</protein>
<evidence type="ECO:0000256" key="6">
    <source>
        <dbReference type="HAMAP-Rule" id="MF_00484"/>
    </source>
</evidence>
<dbReference type="PANTHER" id="PTHR45825:SF11">
    <property type="entry name" value="ALPHA AMYLASE DOMAIN-CONTAINING PROTEIN"/>
    <property type="match status" value="1"/>
</dbReference>
<dbReference type="PANTHER" id="PTHR45825">
    <property type="entry name" value="GRANULE-BOUND STARCH SYNTHASE 1, CHLOROPLASTIC/AMYLOPLASTIC"/>
    <property type="match status" value="1"/>
</dbReference>
<dbReference type="GO" id="GO:0005978">
    <property type="term" value="P:glycogen biosynthetic process"/>
    <property type="evidence" value="ECO:0007669"/>
    <property type="project" value="UniProtKB-UniRule"/>
</dbReference>
<evidence type="ECO:0000259" key="7">
    <source>
        <dbReference type="Pfam" id="PF08323"/>
    </source>
</evidence>
<sequence>MTGGGAQSTRRIAVLSVASECAPLVKTGGLADVVGALPRALASLDVEVRTLIPGYRGVATDGATVAEWDDLWGGPARVVARSEAGLDLMILEAPHLFDRAGGPYMDASGRDWPDNAERFAALSFAAAVLARDGAGDWTPDVVHGHDWQAGLVPEYLAAHGTDVPFVFTVHNIAFAGTVPADRGAALRLDPARYADHYEFWGQISSLKAGLMGAARITTVSQTYAAELMTPEFGMGLDGVIRHRAPEVTGIVNGIDTDIWNPATDPQIAPYSNLTGKAANTKALRAEMALPASKGPLCVLVSRLTDQKGIDLLLEASPTLLDRGGQLAVLGSGDPALEGALLERAAHAPGLAVRIGYDEGLSHRMIAGGDAILVPSRFEPCGLTQLYGLRYGTVPLVALTGGLADTVINASPAALAAGAATGVQFWPVTAHALSGALTRLCDLHANGKVWRMMQRKGMKQPVGWESSAPAYRTLYEDCTVPPP</sequence>
<dbReference type="InterPro" id="IPR013534">
    <property type="entry name" value="Starch_synth_cat_dom"/>
</dbReference>
<dbReference type="NCBIfam" id="NF001899">
    <property type="entry name" value="PRK00654.1-2"/>
    <property type="match status" value="1"/>
</dbReference>
<dbReference type="InterPro" id="IPR011835">
    <property type="entry name" value="GS/SS"/>
</dbReference>
<dbReference type="EC" id="2.4.1.21" evidence="6"/>
<dbReference type="STRING" id="420998.JDO7802_01506"/>
<proteinExistence type="inferred from homology"/>
<organism evidence="8 9">
    <name type="scientific">Jannaschia donghaensis</name>
    <dbReference type="NCBI Taxonomy" id="420998"/>
    <lineage>
        <taxon>Bacteria</taxon>
        <taxon>Pseudomonadati</taxon>
        <taxon>Pseudomonadota</taxon>
        <taxon>Alphaproteobacteria</taxon>
        <taxon>Rhodobacterales</taxon>
        <taxon>Roseobacteraceae</taxon>
        <taxon>Jannaschia</taxon>
    </lineage>
</organism>
<dbReference type="RefSeq" id="WP_055084118.1">
    <property type="nucleotide sequence ID" value="NZ_CXSU01000011.1"/>
</dbReference>
<dbReference type="CDD" id="cd03791">
    <property type="entry name" value="GT5_Glycogen_synthase_DULL1-like"/>
    <property type="match status" value="1"/>
</dbReference>
<dbReference type="NCBIfam" id="TIGR02095">
    <property type="entry name" value="glgA"/>
    <property type="match status" value="1"/>
</dbReference>
<dbReference type="AlphaFoldDB" id="A0A0M6YGL0"/>
<evidence type="ECO:0000256" key="5">
    <source>
        <dbReference type="ARBA" id="ARBA00023056"/>
    </source>
</evidence>
<reference evidence="8 9" key="1">
    <citation type="submission" date="2015-07" db="EMBL/GenBank/DDBJ databases">
        <authorList>
            <person name="Noorani M."/>
        </authorList>
    </citation>
    <scope>NUCLEOTIDE SEQUENCE [LARGE SCALE GENOMIC DNA]</scope>
    <source>
        <strain evidence="8 9">CECT 7802</strain>
    </source>
</reference>
<gene>
    <name evidence="8" type="primary">glgA1</name>
    <name evidence="6" type="synonym">glgA</name>
    <name evidence="8" type="ORF">JDO7802_01506</name>
</gene>
<dbReference type="Gene3D" id="3.40.50.2000">
    <property type="entry name" value="Glycogen Phosphorylase B"/>
    <property type="match status" value="2"/>
</dbReference>
<dbReference type="Proteomes" id="UP000049222">
    <property type="component" value="Unassembled WGS sequence"/>
</dbReference>
<dbReference type="Pfam" id="PF13692">
    <property type="entry name" value="Glyco_trans_1_4"/>
    <property type="match status" value="1"/>
</dbReference>
<evidence type="ECO:0000256" key="3">
    <source>
        <dbReference type="ARBA" id="ARBA00022676"/>
    </source>
</evidence>
<evidence type="ECO:0000256" key="4">
    <source>
        <dbReference type="ARBA" id="ARBA00022679"/>
    </source>
</evidence>
<feature type="domain" description="Starch synthase catalytic" evidence="7">
    <location>
        <begin position="14"/>
        <end position="242"/>
    </location>
</feature>
<accession>A0A0M6YGL0</accession>
<keyword evidence="3 6" id="KW-0328">Glycosyltransferase</keyword>
<comment type="pathway">
    <text evidence="6">Glycan biosynthesis; glycogen biosynthesis.</text>
</comment>
<name>A0A0M6YGL0_9RHOB</name>
<dbReference type="GO" id="GO:0004373">
    <property type="term" value="F:alpha-1,4-glucan glucosyltransferase (UDP-glucose donor) activity"/>
    <property type="evidence" value="ECO:0007669"/>
    <property type="project" value="InterPro"/>
</dbReference>
<keyword evidence="9" id="KW-1185">Reference proteome</keyword>
<keyword evidence="4 6" id="KW-0808">Transferase</keyword>
<feature type="binding site" evidence="6">
    <location>
        <position position="26"/>
    </location>
    <ligand>
        <name>ADP-alpha-D-glucose</name>
        <dbReference type="ChEBI" id="CHEBI:57498"/>
    </ligand>
</feature>
<evidence type="ECO:0000256" key="1">
    <source>
        <dbReference type="ARBA" id="ARBA00001478"/>
    </source>
</evidence>
<dbReference type="Pfam" id="PF08323">
    <property type="entry name" value="Glyco_transf_5"/>
    <property type="match status" value="1"/>
</dbReference>
<keyword evidence="5 6" id="KW-0320">Glycogen biosynthesis</keyword>
<dbReference type="GO" id="GO:0005829">
    <property type="term" value="C:cytosol"/>
    <property type="evidence" value="ECO:0007669"/>
    <property type="project" value="TreeGrafter"/>
</dbReference>
<evidence type="ECO:0000313" key="9">
    <source>
        <dbReference type="Proteomes" id="UP000049222"/>
    </source>
</evidence>
<dbReference type="OrthoDB" id="9808590at2"/>
<dbReference type="HAMAP" id="MF_00484">
    <property type="entry name" value="Glycogen_synth"/>
    <property type="match status" value="1"/>
</dbReference>